<keyword evidence="6 9" id="KW-0238">DNA-binding</keyword>
<reference evidence="13" key="1">
    <citation type="journal article" date="2019" name="Int. J. Syst. Evol. Microbiol.">
        <title>The Global Catalogue of Microorganisms (GCM) 10K type strain sequencing project: providing services to taxonomists for standard genome sequencing and annotation.</title>
        <authorList>
            <consortium name="The Broad Institute Genomics Platform"/>
            <consortium name="The Broad Institute Genome Sequencing Center for Infectious Disease"/>
            <person name="Wu L."/>
            <person name="Ma J."/>
        </authorList>
    </citation>
    <scope>NUCLEOTIDE SEQUENCE [LARGE SCALE GENOMIC DNA]</scope>
    <source>
        <strain evidence="13">JCM 15900</strain>
    </source>
</reference>
<keyword evidence="4 9" id="KW-0902">Two-component regulatory system</keyword>
<evidence type="ECO:0000313" key="13">
    <source>
        <dbReference type="Proteomes" id="UP001500984"/>
    </source>
</evidence>
<keyword evidence="3 10" id="KW-0597">Phosphoprotein</keyword>
<keyword evidence="7 9" id="KW-0010">Activator</keyword>
<dbReference type="SUPFAM" id="SSF52172">
    <property type="entry name" value="CheY-like"/>
    <property type="match status" value="1"/>
</dbReference>
<dbReference type="Gene3D" id="1.10.10.10">
    <property type="entry name" value="Winged helix-like DNA-binding domain superfamily/Winged helix DNA-binding domain"/>
    <property type="match status" value="1"/>
</dbReference>
<comment type="subcellular location">
    <subcellularLocation>
        <location evidence="1 9">Cytoplasm</location>
    </subcellularLocation>
</comment>
<organism evidence="12 13">
    <name type="scientific">Brevibacterium salitolerans</name>
    <dbReference type="NCBI Taxonomy" id="1403566"/>
    <lineage>
        <taxon>Bacteria</taxon>
        <taxon>Bacillati</taxon>
        <taxon>Actinomycetota</taxon>
        <taxon>Actinomycetes</taxon>
        <taxon>Micrococcales</taxon>
        <taxon>Brevibacteriaceae</taxon>
        <taxon>Brevibacterium</taxon>
    </lineage>
</organism>
<evidence type="ECO:0000256" key="10">
    <source>
        <dbReference type="PROSITE-ProRule" id="PRU00169"/>
    </source>
</evidence>
<name>A0ABP5IPT3_9MICO</name>
<dbReference type="InterPro" id="IPR036390">
    <property type="entry name" value="WH_DNA-bd_sf"/>
</dbReference>
<evidence type="ECO:0000256" key="6">
    <source>
        <dbReference type="ARBA" id="ARBA00023125"/>
    </source>
</evidence>
<dbReference type="SUPFAM" id="SSF46785">
    <property type="entry name" value="Winged helix' DNA-binding domain"/>
    <property type="match status" value="1"/>
</dbReference>
<dbReference type="Gene3D" id="3.40.50.2300">
    <property type="match status" value="1"/>
</dbReference>
<sequence length="246" mass="26042">MVAATHGGTGDAGSFGVLVVEDETIAARAHANYIERMDGFRLIGFAKNAQHALAALTGRIVGVDAKEIDLVLLDMNLPDGHGIQLLRTLRAHQIGVDVIAVTAARDMQVVQDALSLGVVHYILKPFTFPVFRSKLEAFAAYRRQVDGQCGPAAEAVTQSQIDAAVAGMRAGSGPQRAKGVPEVVQDQIIALLTDTGLSAAEAADQIGVSRVTARRYLEAMADVGLLDRQPRYGSAGRPVLEYIAVS</sequence>
<keyword evidence="8 9" id="KW-0804">Transcription</keyword>
<dbReference type="Pfam" id="PF00072">
    <property type="entry name" value="Response_reg"/>
    <property type="match status" value="1"/>
</dbReference>
<keyword evidence="13" id="KW-1185">Reference proteome</keyword>
<evidence type="ECO:0000259" key="11">
    <source>
        <dbReference type="PROSITE" id="PS50110"/>
    </source>
</evidence>
<dbReference type="InterPro" id="IPR036388">
    <property type="entry name" value="WH-like_DNA-bd_sf"/>
</dbReference>
<evidence type="ECO:0000256" key="9">
    <source>
        <dbReference type="PIRNR" id="PIRNR006171"/>
    </source>
</evidence>
<dbReference type="Proteomes" id="UP001500984">
    <property type="component" value="Unassembled WGS sequence"/>
</dbReference>
<evidence type="ECO:0000256" key="8">
    <source>
        <dbReference type="ARBA" id="ARBA00023163"/>
    </source>
</evidence>
<feature type="domain" description="Response regulatory" evidence="11">
    <location>
        <begin position="16"/>
        <end position="139"/>
    </location>
</feature>
<evidence type="ECO:0000313" key="12">
    <source>
        <dbReference type="EMBL" id="GAA2102237.1"/>
    </source>
</evidence>
<keyword evidence="5 9" id="KW-0805">Transcription regulation</keyword>
<evidence type="ECO:0000256" key="7">
    <source>
        <dbReference type="ARBA" id="ARBA00023159"/>
    </source>
</evidence>
<evidence type="ECO:0000256" key="3">
    <source>
        <dbReference type="ARBA" id="ARBA00022553"/>
    </source>
</evidence>
<dbReference type="InterPro" id="IPR011006">
    <property type="entry name" value="CheY-like_superfamily"/>
</dbReference>
<dbReference type="RefSeq" id="WP_291791785.1">
    <property type="nucleotide sequence ID" value="NZ_BAAAPZ010000012.1"/>
</dbReference>
<dbReference type="SMART" id="SM00448">
    <property type="entry name" value="REC"/>
    <property type="match status" value="1"/>
</dbReference>
<evidence type="ECO:0000256" key="1">
    <source>
        <dbReference type="ARBA" id="ARBA00004496"/>
    </source>
</evidence>
<dbReference type="PIRSF" id="PIRSF006171">
    <property type="entry name" value="RR_citrat_malat"/>
    <property type="match status" value="1"/>
</dbReference>
<dbReference type="PANTHER" id="PTHR45526">
    <property type="entry name" value="TRANSCRIPTIONAL REGULATORY PROTEIN DPIA"/>
    <property type="match status" value="1"/>
</dbReference>
<dbReference type="EMBL" id="BAAAPZ010000012">
    <property type="protein sequence ID" value="GAA2102237.1"/>
    <property type="molecule type" value="Genomic_DNA"/>
</dbReference>
<gene>
    <name evidence="12" type="ORF">GCM10009823_25580</name>
</gene>
<evidence type="ECO:0000256" key="5">
    <source>
        <dbReference type="ARBA" id="ARBA00023015"/>
    </source>
</evidence>
<dbReference type="PANTHER" id="PTHR45526:SF1">
    <property type="entry name" value="TRANSCRIPTIONAL REGULATORY PROTEIN DCUR-RELATED"/>
    <property type="match status" value="1"/>
</dbReference>
<dbReference type="InterPro" id="IPR051271">
    <property type="entry name" value="2C-system_Tx_regulators"/>
</dbReference>
<dbReference type="InterPro" id="IPR001789">
    <property type="entry name" value="Sig_transdc_resp-reg_receiver"/>
</dbReference>
<keyword evidence="2 9" id="KW-0963">Cytoplasm</keyword>
<comment type="caution">
    <text evidence="12">The sequence shown here is derived from an EMBL/GenBank/DDBJ whole genome shotgun (WGS) entry which is preliminary data.</text>
</comment>
<evidence type="ECO:0000256" key="2">
    <source>
        <dbReference type="ARBA" id="ARBA00022490"/>
    </source>
</evidence>
<feature type="modified residue" description="4-aspartylphosphate" evidence="10">
    <location>
        <position position="74"/>
    </location>
</feature>
<dbReference type="PROSITE" id="PS50110">
    <property type="entry name" value="RESPONSE_REGULATORY"/>
    <property type="match status" value="1"/>
</dbReference>
<protein>
    <recommendedName>
        <fullName evidence="9">Transcriptional regulatory protein</fullName>
    </recommendedName>
</protein>
<proteinExistence type="predicted"/>
<accession>A0ABP5IPT3</accession>
<dbReference type="InterPro" id="IPR024187">
    <property type="entry name" value="Sig_transdc_resp-reg_cit/mal"/>
</dbReference>
<evidence type="ECO:0000256" key="4">
    <source>
        <dbReference type="ARBA" id="ARBA00023012"/>
    </source>
</evidence>